<dbReference type="InterPro" id="IPR027417">
    <property type="entry name" value="P-loop_NTPase"/>
</dbReference>
<sequence>MNIDNNLPGRPATQSLLLDPARWPDNSPLSSTEIKVAQQHAVLGIGRFIAQQGLPQAYRPLFPGLIIPLAAWLLQAQRRCGRPLLVGLSGCQGSGKSTLALALQLILGNSFASRSCVLSLDDFYLSQEDRKKLAARVHPLLATRGVPGTHDIGLLERTLDALARPGRKPVAIPLFDKGRDNPLPTAEWPTVESEPDIIILEGWCLGAPAQPASSLAPPVNDLEQKEDPDMRWRNYVNDQLGQVYEPLFAKLSPLIYLQPPGWRAVYDWRSRQEHKLISKQGAAYAGGLDSPDKLERFISHYQRITEVMLEQIPQKADVTLALNQNHQFAGLNMPSPANTA</sequence>
<dbReference type="RefSeq" id="WP_136548526.1">
    <property type="nucleotide sequence ID" value="NZ_CP031093.1"/>
</dbReference>
<name>A0A4P7XHA4_9ALTE</name>
<reference evidence="1 2" key="1">
    <citation type="submission" date="2018-07" db="EMBL/GenBank/DDBJ databases">
        <title>Marsedoiliclastica nanhaica gen. nov. sp. nov., a novel marine hydrocarbonoclastic bacterium isolated from an in-situ enriched hydrocarbon-degrading consortium in deep-sea sediment.</title>
        <authorList>
            <person name="Dong C."/>
            <person name="Ma T."/>
            <person name="Liu R."/>
            <person name="Shao Z."/>
        </authorList>
    </citation>
    <scope>NUCLEOTIDE SEQUENCE [LARGE SCALE GENOMIC DNA]</scope>
    <source>
        <strain evidence="2">soil36-7</strain>
    </source>
</reference>
<evidence type="ECO:0008006" key="3">
    <source>
        <dbReference type="Google" id="ProtNLM"/>
    </source>
</evidence>
<proteinExistence type="predicted"/>
<keyword evidence="2" id="KW-1185">Reference proteome</keyword>
<dbReference type="PANTHER" id="PTHR10285">
    <property type="entry name" value="URIDINE KINASE"/>
    <property type="match status" value="1"/>
</dbReference>
<protein>
    <recommendedName>
        <fullName evidence="3">Kinase</fullName>
    </recommendedName>
</protein>
<dbReference type="KEGG" id="hmi:soil367_07825"/>
<organism evidence="1 2">
    <name type="scientific">Hydrocarboniclastica marina</name>
    <dbReference type="NCBI Taxonomy" id="2259620"/>
    <lineage>
        <taxon>Bacteria</taxon>
        <taxon>Pseudomonadati</taxon>
        <taxon>Pseudomonadota</taxon>
        <taxon>Gammaproteobacteria</taxon>
        <taxon>Alteromonadales</taxon>
        <taxon>Alteromonadaceae</taxon>
        <taxon>Hydrocarboniclastica</taxon>
    </lineage>
</organism>
<accession>A0A4P7XHA4</accession>
<dbReference type="SUPFAM" id="SSF52540">
    <property type="entry name" value="P-loop containing nucleoside triphosphate hydrolases"/>
    <property type="match status" value="1"/>
</dbReference>
<dbReference type="AlphaFoldDB" id="A0A4P7XHA4"/>
<gene>
    <name evidence="1" type="ORF">soil367_07825</name>
</gene>
<dbReference type="OrthoDB" id="455474at2"/>
<dbReference type="EMBL" id="CP031093">
    <property type="protein sequence ID" value="QCF25834.1"/>
    <property type="molecule type" value="Genomic_DNA"/>
</dbReference>
<evidence type="ECO:0000313" key="1">
    <source>
        <dbReference type="EMBL" id="QCF25834.1"/>
    </source>
</evidence>
<dbReference type="Gene3D" id="3.40.50.300">
    <property type="entry name" value="P-loop containing nucleotide triphosphate hydrolases"/>
    <property type="match status" value="1"/>
</dbReference>
<evidence type="ECO:0000313" key="2">
    <source>
        <dbReference type="Proteomes" id="UP000298049"/>
    </source>
</evidence>
<dbReference type="Proteomes" id="UP000298049">
    <property type="component" value="Chromosome"/>
</dbReference>